<reference evidence="3" key="1">
    <citation type="journal article" date="2022" name="bioRxiv">
        <title>Genomics of Preaxostyla Flagellates Illuminates Evolutionary Transitions and the Path Towards Mitochondrial Loss.</title>
        <authorList>
            <person name="Novak L.V.F."/>
            <person name="Treitli S.C."/>
            <person name="Pyrih J."/>
            <person name="Halakuc P."/>
            <person name="Pipaliya S.V."/>
            <person name="Vacek V."/>
            <person name="Brzon O."/>
            <person name="Soukal P."/>
            <person name="Eme L."/>
            <person name="Dacks J.B."/>
            <person name="Karnkowska A."/>
            <person name="Elias M."/>
            <person name="Hampl V."/>
        </authorList>
    </citation>
    <scope>NUCLEOTIDE SEQUENCE</scope>
    <source>
        <strain evidence="3">RCP-MX</strain>
    </source>
</reference>
<evidence type="ECO:0000256" key="2">
    <source>
        <dbReference type="SAM" id="SignalP"/>
    </source>
</evidence>
<feature type="compositionally biased region" description="Basic and acidic residues" evidence="1">
    <location>
        <begin position="467"/>
        <end position="488"/>
    </location>
</feature>
<accession>A0ABQ8UMJ7</accession>
<comment type="caution">
    <text evidence="3">The sequence shown here is derived from an EMBL/GenBank/DDBJ whole genome shotgun (WGS) entry which is preliminary data.</text>
</comment>
<proteinExistence type="predicted"/>
<dbReference type="Proteomes" id="UP001141327">
    <property type="component" value="Unassembled WGS sequence"/>
</dbReference>
<feature type="chain" id="PRO_5047166517" evidence="2">
    <location>
        <begin position="20"/>
        <end position="502"/>
    </location>
</feature>
<protein>
    <submittedName>
        <fullName evidence="3">Uncharacterized protein</fullName>
    </submittedName>
</protein>
<evidence type="ECO:0000256" key="1">
    <source>
        <dbReference type="SAM" id="MobiDB-lite"/>
    </source>
</evidence>
<organism evidence="3 4">
    <name type="scientific">Paratrimastix pyriformis</name>
    <dbReference type="NCBI Taxonomy" id="342808"/>
    <lineage>
        <taxon>Eukaryota</taxon>
        <taxon>Metamonada</taxon>
        <taxon>Preaxostyla</taxon>
        <taxon>Paratrimastigidae</taxon>
        <taxon>Paratrimastix</taxon>
    </lineage>
</organism>
<sequence length="502" mass="56379">MQVLFLAVCLSSRLLVASAIAGNSSYSCKLIVLLMRFVHLVHLVHLMRAYAFCSPCIGGSGGGFPVFFQAVKLCGYLQVRYFLSSAQRAERWIEPRLYLICACGSPRFVRMAHTFYLQTWLNALEAEEQFITTSSAPTSTVTQHAAATTFMSEPPIEREVSIDHLIAPECRLVDSHTSRELAGIAILEHEGSLIVIPCDSLTEAHRHELAAVSSGPFCPGHFVVLNGVHRVVSERNPKRQFHVHIYQPKSDWTVDQMSRRARDSDQSRHDGVVDLLWRIHLRLKSSRPALMKWEPNAGMQIPLSVLKRVLEEMKPNKEMPTAERLLRPIRLLTWISFQKMKEHEGFLTRLGVTQLTAMANMAFQALPFLNIHAERFRNTAEWEDKFTLAFSAVCGGLSPYTVSRMANQLKELSSGDWLHPAGDPVAVLEKPPAPPSKIPPPEPLTRPMTLEPFFPIRTVPLGMPERNANEEARKTSVDRVPEALHRPDVQMASGEVAKRACE</sequence>
<dbReference type="EMBL" id="JAPMOS010000026">
    <property type="protein sequence ID" value="KAJ4458690.1"/>
    <property type="molecule type" value="Genomic_DNA"/>
</dbReference>
<evidence type="ECO:0000313" key="3">
    <source>
        <dbReference type="EMBL" id="KAJ4458690.1"/>
    </source>
</evidence>
<name>A0ABQ8UMJ7_9EUKA</name>
<feature type="region of interest" description="Disordered" evidence="1">
    <location>
        <begin position="460"/>
        <end position="502"/>
    </location>
</feature>
<keyword evidence="4" id="KW-1185">Reference proteome</keyword>
<feature type="signal peptide" evidence="2">
    <location>
        <begin position="1"/>
        <end position="19"/>
    </location>
</feature>
<gene>
    <name evidence="3" type="ORF">PAPYR_5452</name>
</gene>
<keyword evidence="2" id="KW-0732">Signal</keyword>
<evidence type="ECO:0000313" key="4">
    <source>
        <dbReference type="Proteomes" id="UP001141327"/>
    </source>
</evidence>